<dbReference type="Pfam" id="PF02518">
    <property type="entry name" value="HATPase_c"/>
    <property type="match status" value="1"/>
</dbReference>
<protein>
    <submittedName>
        <fullName evidence="2">ATPase</fullName>
    </submittedName>
</protein>
<keyword evidence="3" id="KW-1185">Reference proteome</keyword>
<name>A0A148KMV6_9ALTE</name>
<proteinExistence type="predicted"/>
<dbReference type="PANTHER" id="PTHR45569:SF1">
    <property type="entry name" value="SENSOR PROTEIN KDPD"/>
    <property type="match status" value="1"/>
</dbReference>
<dbReference type="RefSeq" id="WP_068378787.1">
    <property type="nucleotide sequence ID" value="NZ_LSNE01000009.1"/>
</dbReference>
<dbReference type="InterPro" id="IPR005467">
    <property type="entry name" value="His_kinase_dom"/>
</dbReference>
<dbReference type="GO" id="GO:0005886">
    <property type="term" value="C:plasma membrane"/>
    <property type="evidence" value="ECO:0007669"/>
    <property type="project" value="TreeGrafter"/>
</dbReference>
<evidence type="ECO:0000313" key="2">
    <source>
        <dbReference type="EMBL" id="KXI27620.1"/>
    </source>
</evidence>
<dbReference type="Gene3D" id="3.30.565.10">
    <property type="entry name" value="Histidine kinase-like ATPase, C-terminal domain"/>
    <property type="match status" value="1"/>
</dbReference>
<dbReference type="OrthoDB" id="9122109at2"/>
<feature type="domain" description="Histidine kinase" evidence="1">
    <location>
        <begin position="17"/>
        <end position="231"/>
    </location>
</feature>
<dbReference type="AlphaFoldDB" id="A0A148KMV6"/>
<dbReference type="EMBL" id="LSNE01000009">
    <property type="protein sequence ID" value="KXI27620.1"/>
    <property type="molecule type" value="Genomic_DNA"/>
</dbReference>
<dbReference type="PANTHER" id="PTHR45569">
    <property type="entry name" value="SENSOR PROTEIN KDPD"/>
    <property type="match status" value="1"/>
</dbReference>
<evidence type="ECO:0000313" key="3">
    <source>
        <dbReference type="Proteomes" id="UP000070299"/>
    </source>
</evidence>
<accession>A0A148KMV6</accession>
<comment type="caution">
    <text evidence="2">The sequence shown here is derived from an EMBL/GenBank/DDBJ whole genome shotgun (WGS) entry which is preliminary data.</text>
</comment>
<dbReference type="InterPro" id="IPR036890">
    <property type="entry name" value="HATPase_C_sf"/>
</dbReference>
<dbReference type="InterPro" id="IPR003594">
    <property type="entry name" value="HATPase_dom"/>
</dbReference>
<dbReference type="Proteomes" id="UP000070299">
    <property type="component" value="Unassembled WGS sequence"/>
</dbReference>
<dbReference type="GO" id="GO:0000155">
    <property type="term" value="F:phosphorelay sensor kinase activity"/>
    <property type="evidence" value="ECO:0007669"/>
    <property type="project" value="TreeGrafter"/>
</dbReference>
<sequence>MKNNNENSLDFATVLGSAVHDMKNSLCLLLQSIENLTQTSAAENQLTKDHLASAHYEASRLNTGLVQLLSLYRAGLNSLPLNIDQHYIEDVIDELKATNERYLQHKNMTLKVQQNKELAWYLDLDLICILLNDMLINAMRYSHKNILLSVYTQDDYLIFKVEDDGPGYPLAMLEAVDMNMQNYDIGHGRTGLGLYFARLIAQAHTNDKKQGSISLQNGGSLGGSVFTLKLP</sequence>
<evidence type="ECO:0000259" key="1">
    <source>
        <dbReference type="PROSITE" id="PS50109"/>
    </source>
</evidence>
<reference evidence="3" key="1">
    <citation type="submission" date="2016-02" db="EMBL/GenBank/DDBJ databases">
        <authorList>
            <person name="Schultz-Johansen M."/>
            <person name="Glaring M.A."/>
            <person name="Bech P.K."/>
            <person name="Stougaard P."/>
        </authorList>
    </citation>
    <scope>NUCLEOTIDE SEQUENCE [LARGE SCALE GENOMIC DNA]</scope>
    <source>
        <strain evidence="3">S66</strain>
    </source>
</reference>
<gene>
    <name evidence="2" type="ORF">AX660_18855</name>
</gene>
<dbReference type="STRING" id="1799789.AX660_18855"/>
<dbReference type="SUPFAM" id="SSF55874">
    <property type="entry name" value="ATPase domain of HSP90 chaperone/DNA topoisomerase II/histidine kinase"/>
    <property type="match status" value="1"/>
</dbReference>
<dbReference type="PROSITE" id="PS50109">
    <property type="entry name" value="HIS_KIN"/>
    <property type="match status" value="1"/>
</dbReference>
<dbReference type="InterPro" id="IPR052023">
    <property type="entry name" value="Histidine_kinase_KdpD"/>
</dbReference>
<organism evidence="2 3">
    <name type="scientific">Paraglaciecola hydrolytica</name>
    <dbReference type="NCBI Taxonomy" id="1799789"/>
    <lineage>
        <taxon>Bacteria</taxon>
        <taxon>Pseudomonadati</taxon>
        <taxon>Pseudomonadota</taxon>
        <taxon>Gammaproteobacteria</taxon>
        <taxon>Alteromonadales</taxon>
        <taxon>Alteromonadaceae</taxon>
        <taxon>Paraglaciecola</taxon>
    </lineage>
</organism>
<dbReference type="SMART" id="SM00387">
    <property type="entry name" value="HATPase_c"/>
    <property type="match status" value="1"/>
</dbReference>